<gene>
    <name evidence="1" type="ORF">ASU35_04790</name>
</gene>
<dbReference type="STRING" id="290052.ASU35_04790"/>
<organism evidence="1 2">
    <name type="scientific">Acetivibrio ethanolgignens</name>
    <dbReference type="NCBI Taxonomy" id="290052"/>
    <lineage>
        <taxon>Bacteria</taxon>
        <taxon>Bacillati</taxon>
        <taxon>Bacillota</taxon>
        <taxon>Clostridia</taxon>
        <taxon>Eubacteriales</taxon>
        <taxon>Oscillospiraceae</taxon>
        <taxon>Acetivibrio</taxon>
    </lineage>
</organism>
<name>A0A0V8QBN9_9FIRM</name>
<sequence>MESFVGKKRAVWGIGNTKNQVKETCLQYMGVIFGGRKNLMKSLKTRERQANFYDAVHAAEKMVDDLDYLMESDEKC</sequence>
<proteinExistence type="predicted"/>
<dbReference type="AlphaFoldDB" id="A0A0V8QBN9"/>
<dbReference type="Proteomes" id="UP000054874">
    <property type="component" value="Unassembled WGS sequence"/>
</dbReference>
<keyword evidence="2" id="KW-1185">Reference proteome</keyword>
<protein>
    <submittedName>
        <fullName evidence="1">Uncharacterized protein</fullName>
    </submittedName>
</protein>
<accession>A0A0V8QBN9</accession>
<comment type="caution">
    <text evidence="1">The sequence shown here is derived from an EMBL/GenBank/DDBJ whole genome shotgun (WGS) entry which is preliminary data.</text>
</comment>
<evidence type="ECO:0000313" key="2">
    <source>
        <dbReference type="Proteomes" id="UP000054874"/>
    </source>
</evidence>
<evidence type="ECO:0000313" key="1">
    <source>
        <dbReference type="EMBL" id="KSV57497.1"/>
    </source>
</evidence>
<dbReference type="EMBL" id="LNAM01000219">
    <property type="protein sequence ID" value="KSV57497.1"/>
    <property type="molecule type" value="Genomic_DNA"/>
</dbReference>
<dbReference type="RefSeq" id="WP_058354308.1">
    <property type="nucleotide sequence ID" value="NZ_CABMMD010000219.1"/>
</dbReference>
<reference evidence="1 2" key="1">
    <citation type="submission" date="2015-11" db="EMBL/GenBank/DDBJ databases">
        <title>Butyribacter intestini gen. nov., sp. nov., a butyric acid-producing bacterium of the family Lachnospiraceae isolated from the human faeces.</title>
        <authorList>
            <person name="Zou Y."/>
            <person name="Xue W."/>
            <person name="Luo G."/>
            <person name="Lv M."/>
        </authorList>
    </citation>
    <scope>NUCLEOTIDE SEQUENCE [LARGE SCALE GENOMIC DNA]</scope>
    <source>
        <strain evidence="1 2">ACET-33324</strain>
    </source>
</reference>